<accession>A0A8J8VX93</accession>
<gene>
    <name evidence="1" type="ORF">PECM_001205</name>
</gene>
<evidence type="ECO:0000313" key="1">
    <source>
        <dbReference type="EMBL" id="KAF7713379.1"/>
    </source>
</evidence>
<protein>
    <submittedName>
        <fullName evidence="1">Uncharacterized protein</fullName>
    </submittedName>
</protein>
<dbReference type="SUPFAM" id="SSF52047">
    <property type="entry name" value="RNI-like"/>
    <property type="match status" value="1"/>
</dbReference>
<dbReference type="Proteomes" id="UP000631181">
    <property type="component" value="Unassembled WGS sequence"/>
</dbReference>
<dbReference type="AlphaFoldDB" id="A0A8J8VX93"/>
<dbReference type="InterPro" id="IPR032675">
    <property type="entry name" value="LRR_dom_sf"/>
</dbReference>
<dbReference type="EMBL" id="WIWV01000120">
    <property type="protein sequence ID" value="KAF7713379.1"/>
    <property type="molecule type" value="Genomic_DNA"/>
</dbReference>
<comment type="caution">
    <text evidence="1">The sequence shown here is derived from an EMBL/GenBank/DDBJ whole genome shotgun (WGS) entry which is preliminary data.</text>
</comment>
<organism evidence="1 2">
    <name type="scientific">Penicillium ucsense</name>
    <dbReference type="NCBI Taxonomy" id="2839758"/>
    <lineage>
        <taxon>Eukaryota</taxon>
        <taxon>Fungi</taxon>
        <taxon>Dikarya</taxon>
        <taxon>Ascomycota</taxon>
        <taxon>Pezizomycotina</taxon>
        <taxon>Eurotiomycetes</taxon>
        <taxon>Eurotiomycetidae</taxon>
        <taxon>Eurotiales</taxon>
        <taxon>Aspergillaceae</taxon>
        <taxon>Penicillium</taxon>
    </lineage>
</organism>
<dbReference type="OrthoDB" id="3945550at2759"/>
<keyword evidence="2" id="KW-1185">Reference proteome</keyword>
<evidence type="ECO:0000313" key="2">
    <source>
        <dbReference type="Proteomes" id="UP000631181"/>
    </source>
</evidence>
<proteinExistence type="predicted"/>
<name>A0A8J8VX93_9EURO</name>
<dbReference type="Gene3D" id="3.80.10.10">
    <property type="entry name" value="Ribonuclease Inhibitor"/>
    <property type="match status" value="1"/>
</dbReference>
<sequence>MDRLPQELLLQISRHLQSLQPDSRRHLGSFRKVNRACYDAATPILFGVLTLRFSDMMSLRAAVAEITETPEGQNSLRWARRLHVAGDARAQGYWWQRIGGLEPWAVSLVSEDRPTMQDTLLDHWLTAVDPIPHRRPTIVHTSHEYNWSWEPVLSLIARLSHLKQIDFSTQGEVTVGVEDIVSRYHPACEVSVFSAQVVERSLGNTGSWRQFQGPNSTEAFRFNIEWLRRPRLNTLTVGLGLYGQEEQPVVEMYAFLVNAPGLKHLEVFGLHRRDDESSAAFLRLKQQWQDLQDTSPPGKVCNLESITISGFALSEEIVLSFAAAGNLSNLRSLILAAPVPDWATLARVAQHLPRLEGLFFEPNSTEFLPSPDLVDAIRAFRPLRYLSVGDLGGSENLRRLVEIHGPSLEGLMLCPVDYARYTKLKASDLIHLSTQCPNLRQLRVQAKRSMGTRPECEMYRALSMFPKLHSLVLDLHFDARPESQAHGLIAADATTLRECFINAAIDESLATAIWQLIKSTGAPHLQFMRIVPVGNHRFAREEAWLLARFTRSFLVSRYNLNNPALPLVEEIGRREQTRRARPGWVQRDGRLAQLLQTIWPRIAHVQDWWNSGWESFPLALNA</sequence>
<reference evidence="1" key="1">
    <citation type="journal article" date="2020" name="Front. Microbiol.">
        <title>Gene regulatory networks of Penicillium echinulatum 2HH and Penicillium oxalicum 114-2 inferred by a computational biology approach.</title>
        <authorList>
            <person name="Lenz A.R."/>
            <person name="Galan-Vasquez E."/>
            <person name="Balbinot E."/>
            <person name="De Abreu F.P."/>
            <person name="De Oliveira N.S."/>
            <person name="Da Rosa L.O."/>
            <person name="De Avila E Silva S."/>
            <person name="Camassola M."/>
            <person name="Dillon A.J.P."/>
            <person name="Perez-Rueda E."/>
        </authorList>
    </citation>
    <scope>NUCLEOTIDE SEQUENCE</scope>
    <source>
        <strain evidence="1">S1M29</strain>
    </source>
</reference>